<proteinExistence type="predicted"/>
<organism evidence="1 2">
    <name type="scientific">Fundidesulfovibrio magnetotacticus</name>
    <dbReference type="NCBI Taxonomy" id="2730080"/>
    <lineage>
        <taxon>Bacteria</taxon>
        <taxon>Pseudomonadati</taxon>
        <taxon>Thermodesulfobacteriota</taxon>
        <taxon>Desulfovibrionia</taxon>
        <taxon>Desulfovibrionales</taxon>
        <taxon>Desulfovibrionaceae</taxon>
        <taxon>Fundidesulfovibrio</taxon>
    </lineage>
</organism>
<dbReference type="EMBL" id="BLTE01000001">
    <property type="protein sequence ID" value="GFK92323.1"/>
    <property type="molecule type" value="Genomic_DNA"/>
</dbReference>
<evidence type="ECO:0000313" key="1">
    <source>
        <dbReference type="EMBL" id="GFK92323.1"/>
    </source>
</evidence>
<comment type="caution">
    <text evidence="1">The sequence shown here is derived from an EMBL/GenBank/DDBJ whole genome shotgun (WGS) entry which is preliminary data.</text>
</comment>
<dbReference type="Proteomes" id="UP000494245">
    <property type="component" value="Unassembled WGS sequence"/>
</dbReference>
<protein>
    <submittedName>
        <fullName evidence="1">Uncharacterized protein</fullName>
    </submittedName>
</protein>
<name>A0A6V8LHY0_9BACT</name>
<evidence type="ECO:0000313" key="2">
    <source>
        <dbReference type="Proteomes" id="UP000494245"/>
    </source>
</evidence>
<keyword evidence="2" id="KW-1185">Reference proteome</keyword>
<gene>
    <name evidence="1" type="ORF">NNJEOMEG_00147</name>
</gene>
<dbReference type="RefSeq" id="WP_173080341.1">
    <property type="nucleotide sequence ID" value="NZ_BLTE01000001.1"/>
</dbReference>
<dbReference type="AlphaFoldDB" id="A0A6V8LHY0"/>
<sequence>MFLQGSYPPGLDNPAAAFQHMPPNAPVHRFDMASYEARKEQIRQRASLRREAEAGPTDQAREVFQAALRIRNGRSARRRSIALGVSLAIGAAVVLAHPATRGAAMALGRTLGAALPGGIVGALADHVSVPIVSKGLALAGFATPL</sequence>
<reference evidence="1 2" key="2">
    <citation type="submission" date="2020-05" db="EMBL/GenBank/DDBJ databases">
        <title>Draft genome sequence of Desulfovibrio sp. strainFSS-1.</title>
        <authorList>
            <person name="Shimoshige H."/>
            <person name="Kobayashi H."/>
            <person name="Maekawa T."/>
        </authorList>
    </citation>
    <scope>NUCLEOTIDE SEQUENCE [LARGE SCALE GENOMIC DNA]</scope>
    <source>
        <strain evidence="1 2">SIID29052-01</strain>
    </source>
</reference>
<accession>A0A6V8LHY0</accession>
<reference evidence="1 2" key="1">
    <citation type="submission" date="2020-04" db="EMBL/GenBank/DDBJ databases">
        <authorList>
            <consortium name="Desulfovibrio sp. FSS-1 genome sequencing consortium"/>
            <person name="Shimoshige H."/>
            <person name="Kobayashi H."/>
            <person name="Maekawa T."/>
        </authorList>
    </citation>
    <scope>NUCLEOTIDE SEQUENCE [LARGE SCALE GENOMIC DNA]</scope>
    <source>
        <strain evidence="1 2">SIID29052-01</strain>
    </source>
</reference>